<protein>
    <submittedName>
        <fullName evidence="1">Uncharacterized protein</fullName>
    </submittedName>
</protein>
<name>A0A0L0GE27_9EUKA</name>
<dbReference type="Proteomes" id="UP000054560">
    <property type="component" value="Unassembled WGS sequence"/>
</dbReference>
<evidence type="ECO:0000313" key="2">
    <source>
        <dbReference type="Proteomes" id="UP000054560"/>
    </source>
</evidence>
<evidence type="ECO:0000313" key="1">
    <source>
        <dbReference type="EMBL" id="KNC86513.1"/>
    </source>
</evidence>
<keyword evidence="2" id="KW-1185">Reference proteome</keyword>
<gene>
    <name evidence="1" type="ORF">SARC_01343</name>
</gene>
<proteinExistence type="predicted"/>
<accession>A0A0L0GE27</accession>
<dbReference type="EMBL" id="KQ241648">
    <property type="protein sequence ID" value="KNC86513.1"/>
    <property type="molecule type" value="Genomic_DNA"/>
</dbReference>
<dbReference type="AlphaFoldDB" id="A0A0L0GE27"/>
<reference evidence="1 2" key="1">
    <citation type="submission" date="2011-02" db="EMBL/GenBank/DDBJ databases">
        <title>The Genome Sequence of Sphaeroforma arctica JP610.</title>
        <authorList>
            <consortium name="The Broad Institute Genome Sequencing Platform"/>
            <person name="Russ C."/>
            <person name="Cuomo C."/>
            <person name="Young S.K."/>
            <person name="Zeng Q."/>
            <person name="Gargeya S."/>
            <person name="Alvarado L."/>
            <person name="Berlin A."/>
            <person name="Chapman S.B."/>
            <person name="Chen Z."/>
            <person name="Freedman E."/>
            <person name="Gellesch M."/>
            <person name="Goldberg J."/>
            <person name="Griggs A."/>
            <person name="Gujja S."/>
            <person name="Heilman E."/>
            <person name="Heiman D."/>
            <person name="Howarth C."/>
            <person name="Mehta T."/>
            <person name="Neiman D."/>
            <person name="Pearson M."/>
            <person name="Roberts A."/>
            <person name="Saif S."/>
            <person name="Shea T."/>
            <person name="Shenoy N."/>
            <person name="Sisk P."/>
            <person name="Stolte C."/>
            <person name="Sykes S."/>
            <person name="White J."/>
            <person name="Yandava C."/>
            <person name="Burger G."/>
            <person name="Gray M.W."/>
            <person name="Holland P.W.H."/>
            <person name="King N."/>
            <person name="Lang F.B.F."/>
            <person name="Roger A.J."/>
            <person name="Ruiz-Trillo I."/>
            <person name="Haas B."/>
            <person name="Nusbaum C."/>
            <person name="Birren B."/>
        </authorList>
    </citation>
    <scope>NUCLEOTIDE SEQUENCE [LARGE SCALE GENOMIC DNA]</scope>
    <source>
        <strain evidence="1 2">JP610</strain>
    </source>
</reference>
<organism evidence="1 2">
    <name type="scientific">Sphaeroforma arctica JP610</name>
    <dbReference type="NCBI Taxonomy" id="667725"/>
    <lineage>
        <taxon>Eukaryota</taxon>
        <taxon>Ichthyosporea</taxon>
        <taxon>Ichthyophonida</taxon>
        <taxon>Sphaeroforma</taxon>
    </lineage>
</organism>
<sequence>MKKETTVHGAQEIHDVYITEPRMIIHSQTGILPVVVPYAGRYPDDKELLPFDIEFIDSTATIKETGTGTKRVFTNETETVQDNILVEAVLSFCNGVNVVLALPQNGGDQQDQFIFEIARAEDVHPEYHDPLKPRFCKKKK</sequence>
<dbReference type="RefSeq" id="XP_014160415.1">
    <property type="nucleotide sequence ID" value="XM_014304940.1"/>
</dbReference>
<dbReference type="GeneID" id="25901847"/>